<reference evidence="7" key="1">
    <citation type="submission" date="2020-10" db="EMBL/GenBank/DDBJ databases">
        <authorList>
            <person name="Gilroy R."/>
        </authorList>
    </citation>
    <scope>NUCLEOTIDE SEQUENCE</scope>
    <source>
        <strain evidence="7">ChiBcec16-1751</strain>
    </source>
</reference>
<dbReference type="CDD" id="cd11646">
    <property type="entry name" value="Precorrin_3B_C17_MT"/>
    <property type="match status" value="1"/>
</dbReference>
<dbReference type="PANTHER" id="PTHR47036">
    <property type="entry name" value="COBALT-FACTOR III C(17)-METHYLTRANSFERASE-RELATED"/>
    <property type="match status" value="1"/>
</dbReference>
<evidence type="ECO:0000256" key="1">
    <source>
        <dbReference type="ARBA" id="ARBA00004953"/>
    </source>
</evidence>
<proteinExistence type="predicted"/>
<dbReference type="Gene3D" id="3.40.1010.10">
    <property type="entry name" value="Cobalt-precorrin-4 Transmethylase, Domain 1"/>
    <property type="match status" value="1"/>
</dbReference>
<reference evidence="7" key="2">
    <citation type="journal article" date="2021" name="PeerJ">
        <title>Extensive microbial diversity within the chicken gut microbiome revealed by metagenomics and culture.</title>
        <authorList>
            <person name="Gilroy R."/>
            <person name="Ravi A."/>
            <person name="Getino M."/>
            <person name="Pursley I."/>
            <person name="Horton D.L."/>
            <person name="Alikhan N.F."/>
            <person name="Baker D."/>
            <person name="Gharbi K."/>
            <person name="Hall N."/>
            <person name="Watson M."/>
            <person name="Adriaenssens E.M."/>
            <person name="Foster-Nyarko E."/>
            <person name="Jarju S."/>
            <person name="Secka A."/>
            <person name="Antonio M."/>
            <person name="Oren A."/>
            <person name="Chaudhuri R.R."/>
            <person name="La Ragione R."/>
            <person name="Hildebrand F."/>
            <person name="Pallen M.J."/>
        </authorList>
    </citation>
    <scope>NUCLEOTIDE SEQUENCE</scope>
    <source>
        <strain evidence="7">ChiBcec16-1751</strain>
    </source>
</reference>
<dbReference type="EMBL" id="DVJJ01000118">
    <property type="protein sequence ID" value="HIS65276.1"/>
    <property type="molecule type" value="Genomic_DNA"/>
</dbReference>
<dbReference type="GO" id="GO:0009236">
    <property type="term" value="P:cobalamin biosynthetic process"/>
    <property type="evidence" value="ECO:0007669"/>
    <property type="project" value="UniProtKB-KW"/>
</dbReference>
<dbReference type="InterPro" id="IPR014777">
    <property type="entry name" value="4pyrrole_Mease_sub1"/>
</dbReference>
<comment type="pathway">
    <text evidence="1">Cofactor biosynthesis; adenosylcobalamin biosynthesis.</text>
</comment>
<evidence type="ECO:0000256" key="2">
    <source>
        <dbReference type="ARBA" id="ARBA00022573"/>
    </source>
</evidence>
<dbReference type="Proteomes" id="UP000886741">
    <property type="component" value="Unassembled WGS sequence"/>
</dbReference>
<dbReference type="GO" id="GO:0032259">
    <property type="term" value="P:methylation"/>
    <property type="evidence" value="ECO:0007669"/>
    <property type="project" value="UniProtKB-KW"/>
</dbReference>
<evidence type="ECO:0000313" key="8">
    <source>
        <dbReference type="Proteomes" id="UP000886741"/>
    </source>
</evidence>
<gene>
    <name evidence="7" type="primary">cobJ</name>
    <name evidence="7" type="ORF">IAA83_07905</name>
</gene>
<dbReference type="AlphaFoldDB" id="A0A9D1FAU8"/>
<dbReference type="Pfam" id="PF00590">
    <property type="entry name" value="TP_methylase"/>
    <property type="match status" value="1"/>
</dbReference>
<dbReference type="EC" id="2.1.1.131" evidence="7"/>
<sequence length="244" mass="26341">MKKLFVVGLGPGSADTMTAQARAALEESDVLCGYTVYTDLVAPLYPDKPVLTTPMRKEIDRCRMALERAAGGETVAMVCSGDAGVYGMACLIYQLAAEYPPVDIVIVPGVTAALSGAAVLGAPLSHDFCVISLSDLLTPWELIEKRLKAAAEADFCVALYNPASHKRADYLQKACDILLTAKKPETVCGWVRNIGREGQESKLMTLAELRNEQLDMFCTVFIGNEKTQNLGGKMVTPRGYEAKL</sequence>
<keyword evidence="5" id="KW-0949">S-adenosyl-L-methionine</keyword>
<organism evidence="7 8">
    <name type="scientific">Candidatus Avoscillospira avistercoris</name>
    <dbReference type="NCBI Taxonomy" id="2840707"/>
    <lineage>
        <taxon>Bacteria</taxon>
        <taxon>Bacillati</taxon>
        <taxon>Bacillota</taxon>
        <taxon>Clostridia</taxon>
        <taxon>Eubacteriales</taxon>
        <taxon>Oscillospiraceae</taxon>
        <taxon>Oscillospiraceae incertae sedis</taxon>
        <taxon>Candidatus Avoscillospira</taxon>
    </lineage>
</organism>
<accession>A0A9D1FAU8</accession>
<dbReference type="InterPro" id="IPR014776">
    <property type="entry name" value="4pyrrole_Mease_sub2"/>
</dbReference>
<evidence type="ECO:0000256" key="3">
    <source>
        <dbReference type="ARBA" id="ARBA00022603"/>
    </source>
</evidence>
<keyword evidence="2" id="KW-0169">Cobalamin biosynthesis</keyword>
<dbReference type="PANTHER" id="PTHR47036:SF1">
    <property type="entry name" value="COBALT-FACTOR III C(17)-METHYLTRANSFERASE-RELATED"/>
    <property type="match status" value="1"/>
</dbReference>
<evidence type="ECO:0000256" key="4">
    <source>
        <dbReference type="ARBA" id="ARBA00022679"/>
    </source>
</evidence>
<evidence type="ECO:0000313" key="7">
    <source>
        <dbReference type="EMBL" id="HIS65276.1"/>
    </source>
</evidence>
<dbReference type="NCBIfam" id="TIGR01466">
    <property type="entry name" value="cobJ_cbiH"/>
    <property type="match status" value="1"/>
</dbReference>
<name>A0A9D1FAU8_9FIRM</name>
<evidence type="ECO:0000259" key="6">
    <source>
        <dbReference type="Pfam" id="PF00590"/>
    </source>
</evidence>
<comment type="caution">
    <text evidence="7">The sequence shown here is derived from an EMBL/GenBank/DDBJ whole genome shotgun (WGS) entry which is preliminary data.</text>
</comment>
<dbReference type="SUPFAM" id="SSF53790">
    <property type="entry name" value="Tetrapyrrole methylase"/>
    <property type="match status" value="1"/>
</dbReference>
<dbReference type="Gene3D" id="3.30.950.10">
    <property type="entry name" value="Methyltransferase, Cobalt-precorrin-4 Transmethylase, Domain 2"/>
    <property type="match status" value="1"/>
</dbReference>
<evidence type="ECO:0000256" key="5">
    <source>
        <dbReference type="ARBA" id="ARBA00022691"/>
    </source>
</evidence>
<keyword evidence="4 7" id="KW-0808">Transferase</keyword>
<keyword evidence="3 7" id="KW-0489">Methyltransferase</keyword>
<dbReference type="GO" id="GO:0030789">
    <property type="term" value="F:precorrin-3B C17-methyltransferase activity"/>
    <property type="evidence" value="ECO:0007669"/>
    <property type="project" value="UniProtKB-EC"/>
</dbReference>
<dbReference type="InterPro" id="IPR051810">
    <property type="entry name" value="Precorrin_MeTrfase"/>
</dbReference>
<dbReference type="InterPro" id="IPR006363">
    <property type="entry name" value="Cbl_synth_CobJ/CibH_dom"/>
</dbReference>
<dbReference type="InterPro" id="IPR035996">
    <property type="entry name" value="4pyrrol_Methylase_sf"/>
</dbReference>
<protein>
    <submittedName>
        <fullName evidence="7">Precorrin-3B C(17)-methyltransferase</fullName>
        <ecNumber evidence="7">2.1.1.131</ecNumber>
    </submittedName>
</protein>
<feature type="domain" description="Tetrapyrrole methylase" evidence="6">
    <location>
        <begin position="3"/>
        <end position="209"/>
    </location>
</feature>
<dbReference type="InterPro" id="IPR000878">
    <property type="entry name" value="4pyrrol_Mease"/>
</dbReference>